<proteinExistence type="predicted"/>
<dbReference type="SUPFAM" id="SSF51197">
    <property type="entry name" value="Clavaminate synthase-like"/>
    <property type="match status" value="1"/>
</dbReference>
<reference evidence="2" key="1">
    <citation type="submission" date="2014-11" db="EMBL/GenBank/DDBJ databases">
        <authorList>
            <person name="Otto D Thomas"/>
            <person name="Naeem Raeece"/>
        </authorList>
    </citation>
    <scope>NUCLEOTIDE SEQUENCE</scope>
</reference>
<dbReference type="VEuPathDB" id="CryptoDB:Cvel_21415"/>
<protein>
    <recommendedName>
        <fullName evidence="3">Prolyl 4-hydroxylase alpha subunit Fe(2+) 2OG dioxygenase domain-containing protein</fullName>
    </recommendedName>
</protein>
<evidence type="ECO:0008006" key="3">
    <source>
        <dbReference type="Google" id="ProtNLM"/>
    </source>
</evidence>
<feature type="compositionally biased region" description="Basic and acidic residues" evidence="1">
    <location>
        <begin position="207"/>
        <end position="217"/>
    </location>
</feature>
<organism evidence="2">
    <name type="scientific">Chromera velia CCMP2878</name>
    <dbReference type="NCBI Taxonomy" id="1169474"/>
    <lineage>
        <taxon>Eukaryota</taxon>
        <taxon>Sar</taxon>
        <taxon>Alveolata</taxon>
        <taxon>Colpodellida</taxon>
        <taxon>Chromeraceae</taxon>
        <taxon>Chromera</taxon>
    </lineage>
</organism>
<sequence length="230" mass="26411">MNFPGNETILQEIREELIRLSKRDPDATRRGIHAGSWRSSYELEKQSGHSCVQAAIDIAEHRARVLGKESWYVTKMWAKIDYAGTNGQIHNHGGDVAGIWYIDAGDSNLDDGALLFYPDANLKNPKKTGEVLLVPKTDLMVFWHAPMMHKLPFYSSNRPRIALLFRIDDVQSPPTRDWKEWPGEPLTQEHVERQRAASVRPQTSLRQDGERPVKRQSIEWSGEAWTRQEL</sequence>
<accession>A0A0G4GEC0</accession>
<dbReference type="AlphaFoldDB" id="A0A0G4GEC0"/>
<evidence type="ECO:0000313" key="2">
    <source>
        <dbReference type="EMBL" id="CEM27461.1"/>
    </source>
</evidence>
<name>A0A0G4GEC0_9ALVE</name>
<dbReference type="Gene3D" id="2.60.120.620">
    <property type="entry name" value="q2cbj1_9rhob like domain"/>
    <property type="match status" value="1"/>
</dbReference>
<dbReference type="EMBL" id="CDMZ01001111">
    <property type="protein sequence ID" value="CEM27461.1"/>
    <property type="molecule type" value="Genomic_DNA"/>
</dbReference>
<gene>
    <name evidence="2" type="ORF">Cvel_21415</name>
</gene>
<evidence type="ECO:0000256" key="1">
    <source>
        <dbReference type="SAM" id="MobiDB-lite"/>
    </source>
</evidence>
<dbReference type="PhylomeDB" id="A0A0G4GEC0"/>
<feature type="compositionally biased region" description="Basic and acidic residues" evidence="1">
    <location>
        <begin position="176"/>
        <end position="195"/>
    </location>
</feature>
<feature type="region of interest" description="Disordered" evidence="1">
    <location>
        <begin position="175"/>
        <end position="230"/>
    </location>
</feature>